<dbReference type="EMBL" id="FOSV01000002">
    <property type="protein sequence ID" value="SFK58438.1"/>
    <property type="molecule type" value="Genomic_DNA"/>
</dbReference>
<evidence type="ECO:0008006" key="3">
    <source>
        <dbReference type="Google" id="ProtNLM"/>
    </source>
</evidence>
<proteinExistence type="predicted"/>
<organism evidence="1 2">
    <name type="scientific">Methylorubrum salsuginis</name>
    <dbReference type="NCBI Taxonomy" id="414703"/>
    <lineage>
        <taxon>Bacteria</taxon>
        <taxon>Pseudomonadati</taxon>
        <taxon>Pseudomonadota</taxon>
        <taxon>Alphaproteobacteria</taxon>
        <taxon>Hyphomicrobiales</taxon>
        <taxon>Methylobacteriaceae</taxon>
        <taxon>Methylorubrum</taxon>
    </lineage>
</organism>
<dbReference type="AlphaFoldDB" id="A0A1I4APJ5"/>
<keyword evidence="2" id="KW-1185">Reference proteome</keyword>
<dbReference type="STRING" id="414703.SAMN04488125_102492"/>
<dbReference type="OrthoDB" id="181606at2"/>
<evidence type="ECO:0000313" key="1">
    <source>
        <dbReference type="EMBL" id="SFK58438.1"/>
    </source>
</evidence>
<protein>
    <recommendedName>
        <fullName evidence="3">Glycosyl transferase family 8</fullName>
    </recommendedName>
</protein>
<dbReference type="InterPro" id="IPR029044">
    <property type="entry name" value="Nucleotide-diphossugar_trans"/>
</dbReference>
<dbReference type="Proteomes" id="UP000198804">
    <property type="component" value="Unassembled WGS sequence"/>
</dbReference>
<gene>
    <name evidence="1" type="ORF">SAMN04488125_102492</name>
</gene>
<sequence>MKISHDQGYLLLAFGAKKYLDMAYVCALSIRHYDRERPIQLVTDVDAGALDYGHRVFDLISTIDVPRAACGPMLKLEAYRYSAFAETLFIDTDCFVLKSRIRRIWEDLSEDYEFGIPGEVKKSGTWYDMPIAEMCRAAEIVSLVQINSGAFFFKRGQVAESVFAEAKQFHDTLGNVTGLLHYGTTPSDEPFLAMALGKIGIVPMPVIDEMGQALMLTTINGREFELDAFSGFPHFRKGKTLAYPTIVHFPGVAPREIYLSLAEKFTLRYSKNDWPNIKARLE</sequence>
<name>A0A1I4APJ5_9HYPH</name>
<evidence type="ECO:0000313" key="2">
    <source>
        <dbReference type="Proteomes" id="UP000198804"/>
    </source>
</evidence>
<accession>A0A1I4APJ5</accession>
<reference evidence="2" key="1">
    <citation type="submission" date="2016-10" db="EMBL/GenBank/DDBJ databases">
        <authorList>
            <person name="Varghese N."/>
            <person name="Submissions S."/>
        </authorList>
    </citation>
    <scope>NUCLEOTIDE SEQUENCE [LARGE SCALE GENOMIC DNA]</scope>
    <source>
        <strain evidence="2">CGMCC 1.6474</strain>
    </source>
</reference>
<dbReference type="SUPFAM" id="SSF53448">
    <property type="entry name" value="Nucleotide-diphospho-sugar transferases"/>
    <property type="match status" value="1"/>
</dbReference>